<keyword evidence="4" id="KW-0808">Transferase</keyword>
<proteinExistence type="predicted"/>
<dbReference type="STRING" id="390807.SAMN04488095_2248"/>
<dbReference type="InterPro" id="IPR003661">
    <property type="entry name" value="HisK_dim/P_dom"/>
</dbReference>
<dbReference type="EC" id="2.7.13.3" evidence="2"/>
<keyword evidence="3 6" id="KW-0597">Phosphoprotein</keyword>
<dbReference type="SMART" id="SM00387">
    <property type="entry name" value="HATPase_c"/>
    <property type="match status" value="1"/>
</dbReference>
<organism evidence="9 10">
    <name type="scientific">Jannaschia pohangensis</name>
    <dbReference type="NCBI Taxonomy" id="390807"/>
    <lineage>
        <taxon>Bacteria</taxon>
        <taxon>Pseudomonadati</taxon>
        <taxon>Pseudomonadota</taxon>
        <taxon>Alphaproteobacteria</taxon>
        <taxon>Rhodobacterales</taxon>
        <taxon>Roseobacteraceae</taxon>
        <taxon>Jannaschia</taxon>
    </lineage>
</organism>
<dbReference type="SUPFAM" id="SSF52172">
    <property type="entry name" value="CheY-like"/>
    <property type="match status" value="1"/>
</dbReference>
<evidence type="ECO:0000256" key="4">
    <source>
        <dbReference type="ARBA" id="ARBA00022679"/>
    </source>
</evidence>
<dbReference type="PROSITE" id="PS50109">
    <property type="entry name" value="HIS_KIN"/>
    <property type="match status" value="1"/>
</dbReference>
<dbReference type="Proteomes" id="UP000199110">
    <property type="component" value="Unassembled WGS sequence"/>
</dbReference>
<keyword evidence="10" id="KW-1185">Reference proteome</keyword>
<sequence length="696" mass="75222">MDGAVPDSLYLEERRRRLAAERTLEHTRRELARAHSALVSNADRLSRGYLAQRDHNLKLSERQHAMLERSRNAAEKADRARRRLWHALETMRDGFALFDRSGVLIAANHVWLDLFDAASEIAPGAHATEIFGLAAEEGAFDIGDLSPEEWAREQVARWDAPTIETLVLHHYDGRVVRFQDRRAPDGDVVSLAIDMTEHQEREQSLAAARDAAESLARAKADFLARMSHEIRTPMNGVLGMSQMLIDESTDAEAKLYAQTIHDSAEALLVIVNDTLDVSKLEAGKVELRSEDIDLEAVLIDCIRLAAVNAAENVNVGLFYPLGAQTRFFGDGGRLRQVVMNLLGNALKFTSEGHVVLRASLHPGDPFQVVLTVEDTGPGIAKDKQAVVFDAFGQVDDPSRPVREGTGLGLTISRGLAEKMGGTLGLASELGKGSVFTLTLPLEPGAAPEALPPLPTRIAIPKNTGIRGKLAAERLVGAGVEVTQDINASVRVAIVPLVLDVREQQKILDQLAPDAQLLLFGRRNEAIEELAKRADSILPVPVAGADVVAALLAKREASPTSDADMVAPAGDGRILLADDNATNRLLLERMLKDQACPIELVADGAAALAAVKASLPSVVVLDISMPVMDGFEAAAAIRAHVTSLGLSPIPIIAVTAHVGDDMEARLKEARFDAYLTKPLKKDLLLAELERLMPRGLS</sequence>
<dbReference type="PANTHER" id="PTHR43047:SF64">
    <property type="entry name" value="HISTIDINE KINASE CONTAINING CHEY-HOMOLOGOUS RECEIVER DOMAIN AND PAS DOMAIN-RELATED"/>
    <property type="match status" value="1"/>
</dbReference>
<dbReference type="Gene3D" id="3.30.450.20">
    <property type="entry name" value="PAS domain"/>
    <property type="match status" value="1"/>
</dbReference>
<dbReference type="PANTHER" id="PTHR43047">
    <property type="entry name" value="TWO-COMPONENT HISTIDINE PROTEIN KINASE"/>
    <property type="match status" value="1"/>
</dbReference>
<feature type="modified residue" description="4-aspartylphosphate" evidence="6">
    <location>
        <position position="621"/>
    </location>
</feature>
<dbReference type="Pfam" id="PF12860">
    <property type="entry name" value="PAS_7"/>
    <property type="match status" value="1"/>
</dbReference>
<evidence type="ECO:0000256" key="2">
    <source>
        <dbReference type="ARBA" id="ARBA00012438"/>
    </source>
</evidence>
<dbReference type="PRINTS" id="PR00344">
    <property type="entry name" value="BCTRLSENSOR"/>
</dbReference>
<dbReference type="CDD" id="cd00082">
    <property type="entry name" value="HisKA"/>
    <property type="match status" value="1"/>
</dbReference>
<feature type="domain" description="Histidine kinase" evidence="7">
    <location>
        <begin position="225"/>
        <end position="443"/>
    </location>
</feature>
<dbReference type="Pfam" id="PF00512">
    <property type="entry name" value="HisKA"/>
    <property type="match status" value="1"/>
</dbReference>
<evidence type="ECO:0000313" key="10">
    <source>
        <dbReference type="Proteomes" id="UP000199110"/>
    </source>
</evidence>
<evidence type="ECO:0000259" key="8">
    <source>
        <dbReference type="PROSITE" id="PS50110"/>
    </source>
</evidence>
<dbReference type="SUPFAM" id="SSF55874">
    <property type="entry name" value="ATPase domain of HSP90 chaperone/DNA topoisomerase II/histidine kinase"/>
    <property type="match status" value="1"/>
</dbReference>
<dbReference type="CDD" id="cd17546">
    <property type="entry name" value="REC_hyHK_CKI1_RcsC-like"/>
    <property type="match status" value="1"/>
</dbReference>
<dbReference type="SMART" id="SM00448">
    <property type="entry name" value="REC"/>
    <property type="match status" value="1"/>
</dbReference>
<evidence type="ECO:0000256" key="1">
    <source>
        <dbReference type="ARBA" id="ARBA00000085"/>
    </source>
</evidence>
<dbReference type="PROSITE" id="PS50110">
    <property type="entry name" value="RESPONSE_REGULATORY"/>
    <property type="match status" value="1"/>
</dbReference>
<dbReference type="InterPro" id="IPR004358">
    <property type="entry name" value="Sig_transdc_His_kin-like_C"/>
</dbReference>
<dbReference type="GO" id="GO:0000155">
    <property type="term" value="F:phosphorelay sensor kinase activity"/>
    <property type="evidence" value="ECO:0007669"/>
    <property type="project" value="InterPro"/>
</dbReference>
<name>A0A1I3NT05_9RHOB</name>
<dbReference type="InterPro" id="IPR011006">
    <property type="entry name" value="CheY-like_superfamily"/>
</dbReference>
<gene>
    <name evidence="9" type="ORF">SAMN04488095_2248</name>
</gene>
<dbReference type="SUPFAM" id="SSF47384">
    <property type="entry name" value="Homodimeric domain of signal transducing histidine kinase"/>
    <property type="match status" value="1"/>
</dbReference>
<dbReference type="Gene3D" id="3.30.565.10">
    <property type="entry name" value="Histidine kinase-like ATPase, C-terminal domain"/>
    <property type="match status" value="1"/>
</dbReference>
<comment type="catalytic activity">
    <reaction evidence="1">
        <text>ATP + protein L-histidine = ADP + protein N-phospho-L-histidine.</text>
        <dbReference type="EC" id="2.7.13.3"/>
    </reaction>
</comment>
<keyword evidence="5 9" id="KW-0418">Kinase</keyword>
<dbReference type="Pfam" id="PF02518">
    <property type="entry name" value="HATPase_c"/>
    <property type="match status" value="1"/>
</dbReference>
<feature type="domain" description="Response regulatory" evidence="8">
    <location>
        <begin position="572"/>
        <end position="691"/>
    </location>
</feature>
<dbReference type="AlphaFoldDB" id="A0A1I3NT05"/>
<evidence type="ECO:0000313" key="9">
    <source>
        <dbReference type="EMBL" id="SFJ12415.1"/>
    </source>
</evidence>
<dbReference type="Gene3D" id="1.10.287.130">
    <property type="match status" value="1"/>
</dbReference>
<evidence type="ECO:0000256" key="5">
    <source>
        <dbReference type="ARBA" id="ARBA00022777"/>
    </source>
</evidence>
<reference evidence="9 10" key="1">
    <citation type="submission" date="2016-10" db="EMBL/GenBank/DDBJ databases">
        <authorList>
            <person name="de Groot N.N."/>
        </authorList>
    </citation>
    <scope>NUCLEOTIDE SEQUENCE [LARGE SCALE GENOMIC DNA]</scope>
    <source>
        <strain evidence="9 10">DSM 19073</strain>
    </source>
</reference>
<dbReference type="SMART" id="SM00388">
    <property type="entry name" value="HisKA"/>
    <property type="match status" value="1"/>
</dbReference>
<dbReference type="InterPro" id="IPR001789">
    <property type="entry name" value="Sig_transdc_resp-reg_receiver"/>
</dbReference>
<dbReference type="RefSeq" id="WP_175484868.1">
    <property type="nucleotide sequence ID" value="NZ_FORA01000002.1"/>
</dbReference>
<evidence type="ECO:0000256" key="6">
    <source>
        <dbReference type="PROSITE-ProRule" id="PRU00169"/>
    </source>
</evidence>
<dbReference type="InterPro" id="IPR036097">
    <property type="entry name" value="HisK_dim/P_sf"/>
</dbReference>
<dbReference type="CDD" id="cd16922">
    <property type="entry name" value="HATPase_EvgS-ArcB-TorS-like"/>
    <property type="match status" value="1"/>
</dbReference>
<accession>A0A1I3NT05</accession>
<dbReference type="EMBL" id="FORA01000002">
    <property type="protein sequence ID" value="SFJ12415.1"/>
    <property type="molecule type" value="Genomic_DNA"/>
</dbReference>
<dbReference type="InterPro" id="IPR036890">
    <property type="entry name" value="HATPase_C_sf"/>
</dbReference>
<dbReference type="Gene3D" id="3.40.50.2300">
    <property type="match status" value="1"/>
</dbReference>
<evidence type="ECO:0000259" key="7">
    <source>
        <dbReference type="PROSITE" id="PS50109"/>
    </source>
</evidence>
<dbReference type="InterPro" id="IPR003594">
    <property type="entry name" value="HATPase_dom"/>
</dbReference>
<dbReference type="Pfam" id="PF00072">
    <property type="entry name" value="Response_reg"/>
    <property type="match status" value="1"/>
</dbReference>
<dbReference type="SUPFAM" id="SSF55785">
    <property type="entry name" value="PYP-like sensor domain (PAS domain)"/>
    <property type="match status" value="1"/>
</dbReference>
<evidence type="ECO:0000256" key="3">
    <source>
        <dbReference type="ARBA" id="ARBA00022553"/>
    </source>
</evidence>
<dbReference type="InterPro" id="IPR035965">
    <property type="entry name" value="PAS-like_dom_sf"/>
</dbReference>
<protein>
    <recommendedName>
        <fullName evidence="2">histidine kinase</fullName>
        <ecNumber evidence="2">2.7.13.3</ecNumber>
    </recommendedName>
</protein>
<dbReference type="InterPro" id="IPR005467">
    <property type="entry name" value="His_kinase_dom"/>
</dbReference>